<dbReference type="AlphaFoldDB" id="A0A1G7QTU5"/>
<evidence type="ECO:0000313" key="3">
    <source>
        <dbReference type="EMBL" id="SDG01090.1"/>
    </source>
</evidence>
<feature type="signal peptide" evidence="1">
    <location>
        <begin position="1"/>
        <end position="23"/>
    </location>
</feature>
<gene>
    <name evidence="3" type="ORF">SAMN05216571_103406</name>
</gene>
<organism evidence="3 4">
    <name type="scientific">Onishia taeanensis</name>
    <dbReference type="NCBI Taxonomy" id="284577"/>
    <lineage>
        <taxon>Bacteria</taxon>
        <taxon>Pseudomonadati</taxon>
        <taxon>Pseudomonadota</taxon>
        <taxon>Gammaproteobacteria</taxon>
        <taxon>Oceanospirillales</taxon>
        <taxon>Halomonadaceae</taxon>
        <taxon>Onishia</taxon>
    </lineage>
</organism>
<keyword evidence="1" id="KW-0732">Signal</keyword>
<proteinExistence type="predicted"/>
<dbReference type="STRING" id="284577.SAMN05216571_103406"/>
<keyword evidence="4" id="KW-1185">Reference proteome</keyword>
<dbReference type="InterPro" id="IPR005586">
    <property type="entry name" value="ABC_trans_aux"/>
</dbReference>
<feature type="domain" description="ABC-type transport auxiliary lipoprotein component" evidence="2">
    <location>
        <begin position="41"/>
        <end position="195"/>
    </location>
</feature>
<dbReference type="SUPFAM" id="SSF159594">
    <property type="entry name" value="XCC0632-like"/>
    <property type="match status" value="1"/>
</dbReference>
<dbReference type="Pfam" id="PF03886">
    <property type="entry name" value="ABC_trans_aux"/>
    <property type="match status" value="1"/>
</dbReference>
<dbReference type="Proteomes" id="UP000198641">
    <property type="component" value="Unassembled WGS sequence"/>
</dbReference>
<dbReference type="RefSeq" id="WP_092524361.1">
    <property type="nucleotide sequence ID" value="NZ_FNCI01000003.1"/>
</dbReference>
<accession>A0A1G7QTU5</accession>
<evidence type="ECO:0000313" key="4">
    <source>
        <dbReference type="Proteomes" id="UP000198641"/>
    </source>
</evidence>
<sequence>MIVIRILALLSALSWLAGCATNAAPTRQYGLPPDQLAASQAGITAAADQRSGSQVLVVRPLAMASFLEQQGIVLQLDDITLNPARDHLWAEELGPMLERGLRRRLGHRLPDTRVLAEANPAAPPSAMTLRLEVESFQGRYDGQAVAAGQWQLRAPDGELLTLDTFEVETPLDADGYPALVRALGQSWDTLADRIAEQVRSLRGASEAP</sequence>
<name>A0A1G7QTU5_9GAMM</name>
<dbReference type="Gene3D" id="3.40.50.10610">
    <property type="entry name" value="ABC-type transport auxiliary lipoprotein component"/>
    <property type="match status" value="1"/>
</dbReference>
<protein>
    <recommendedName>
        <fullName evidence="2">ABC-type transport auxiliary lipoprotein component domain-containing protein</fullName>
    </recommendedName>
</protein>
<dbReference type="PROSITE" id="PS51257">
    <property type="entry name" value="PROKAR_LIPOPROTEIN"/>
    <property type="match status" value="1"/>
</dbReference>
<feature type="chain" id="PRO_5011460916" description="ABC-type transport auxiliary lipoprotein component domain-containing protein" evidence="1">
    <location>
        <begin position="24"/>
        <end position="208"/>
    </location>
</feature>
<dbReference type="OrthoDB" id="5600407at2"/>
<evidence type="ECO:0000256" key="1">
    <source>
        <dbReference type="SAM" id="SignalP"/>
    </source>
</evidence>
<evidence type="ECO:0000259" key="2">
    <source>
        <dbReference type="Pfam" id="PF03886"/>
    </source>
</evidence>
<dbReference type="EMBL" id="FNCI01000003">
    <property type="protein sequence ID" value="SDG01090.1"/>
    <property type="molecule type" value="Genomic_DNA"/>
</dbReference>
<reference evidence="3 4" key="1">
    <citation type="submission" date="2016-10" db="EMBL/GenBank/DDBJ databases">
        <authorList>
            <person name="de Groot N.N."/>
        </authorList>
    </citation>
    <scope>NUCLEOTIDE SEQUENCE [LARGE SCALE GENOMIC DNA]</scope>
    <source>
        <strain evidence="3 4">BH539</strain>
    </source>
</reference>